<dbReference type="EMBL" id="CP046173">
    <property type="protein sequence ID" value="QIS20425.1"/>
    <property type="molecule type" value="Genomic_DNA"/>
</dbReference>
<evidence type="ECO:0000313" key="1">
    <source>
        <dbReference type="EMBL" id="QIS20425.1"/>
    </source>
</evidence>
<name>A0A6G9Z491_9NOCA</name>
<dbReference type="AlphaFoldDB" id="A0A6G9Z491"/>
<sequence length="50" mass="5423">MAQRDALPGDGTDAVEHLSAGVAGFDLGRQQRRKALADTQLRREKISMQG</sequence>
<dbReference type="Proteomes" id="UP000500953">
    <property type="component" value="Chromosome"/>
</dbReference>
<protein>
    <submittedName>
        <fullName evidence="1">Uncharacterized protein</fullName>
    </submittedName>
</protein>
<organism evidence="1 2">
    <name type="scientific">Nocardia terpenica</name>
    <dbReference type="NCBI Taxonomy" id="455432"/>
    <lineage>
        <taxon>Bacteria</taxon>
        <taxon>Bacillati</taxon>
        <taxon>Actinomycetota</taxon>
        <taxon>Actinomycetes</taxon>
        <taxon>Mycobacteriales</taxon>
        <taxon>Nocardiaceae</taxon>
        <taxon>Nocardia</taxon>
    </lineage>
</organism>
<accession>A0A6G9Z491</accession>
<gene>
    <name evidence="1" type="ORF">F6W96_21130</name>
</gene>
<reference evidence="1 2" key="1">
    <citation type="journal article" date="2019" name="ACS Chem. Biol.">
        <title>Identification and Mobilization of a Cryptic Antibiotic Biosynthesis Gene Locus from a Human-Pathogenic Nocardia Isolate.</title>
        <authorList>
            <person name="Herisse M."/>
            <person name="Ishida K."/>
            <person name="Porter J.L."/>
            <person name="Howden B."/>
            <person name="Hertweck C."/>
            <person name="Stinear T.P."/>
            <person name="Pidot S.J."/>
        </authorList>
    </citation>
    <scope>NUCLEOTIDE SEQUENCE [LARGE SCALE GENOMIC DNA]</scope>
    <source>
        <strain evidence="1 2">AUSMDU00012715</strain>
    </source>
</reference>
<dbReference type="RefSeq" id="WP_167487769.1">
    <property type="nucleotide sequence ID" value="NZ_CP046173.1"/>
</dbReference>
<proteinExistence type="predicted"/>
<evidence type="ECO:0000313" key="2">
    <source>
        <dbReference type="Proteomes" id="UP000500953"/>
    </source>
</evidence>